<dbReference type="PROSITE" id="PS00941">
    <property type="entry name" value="CARBOXYLESTERASE_B_2"/>
    <property type="match status" value="1"/>
</dbReference>
<sequence length="653" mass="73325">MCRRMIIVIFLFYVLTIVTSYNLKRQKRIVGGRTAAPPPVDDPIVYVTQNERQARIYGTRDPNKGFYVFRGIRFGLPPIGRYRFQRPRLLHLKGEINATQWGSPCPQPNNINGQKIEGSEDCLFLNVFTPMLPDSSDGYPVLIWIHGGGFRRGSACQYDMRNLIKKKLVVVSIQYRLGSLGFLSLGTKELPGNNGIFDMMLAVKWVKNYIQYFGGNPKKIIAFGHGTGASAAFMLALSKLSKNNFSGLIAMSGSILSHFAFDKNPASTAQYIASNNGCPTNNTIEMIRCLQEIPVDKLIQVDSNLETVRSAVQGFISSLSTLLGPGPVIEGNDDGRFLPNFITNTPENTLKIGDFPSVPLLIGVMNNEVGGAIFGDYKSEIENKLRTIPNFVNEHFIPTLQSTVSNFGNISRFTPQAFNKYFNIFNTRNNSAQIAKIAEAMGDSLYNVPAFLTANHWAKKSESFLYSFDHKKTRKCGRTFLSELPIVKAKHASDDIISHGDDLGYIFKENSIFGEPSQCIEELNEENERVENIFTNLIAEFAKSGKPDIRFSSQNNTLLPNMLPKFSDEINPFISITSTPRIMEQFRYCEMGMWTGLEKRLQSTSCNFLKSIVDIVDNTEKVNKTVQNYLKNEAKNMSINNLIKIKKYTSITF</sequence>
<reference evidence="6" key="1">
    <citation type="submission" date="2021-01" db="UniProtKB">
        <authorList>
            <consortium name="EnsemblMetazoa"/>
        </authorList>
    </citation>
    <scope>IDENTIFICATION</scope>
    <source>
        <strain evidence="6">DH4</strain>
    </source>
</reference>
<feature type="chain" id="PRO_5044661018" evidence="4">
    <location>
        <begin position="21"/>
        <end position="653"/>
    </location>
</feature>
<keyword evidence="7" id="KW-1185">Reference proteome</keyword>
<dbReference type="SUPFAM" id="SSF53474">
    <property type="entry name" value="alpha/beta-Hydrolases"/>
    <property type="match status" value="1"/>
</dbReference>
<evidence type="ECO:0000256" key="4">
    <source>
        <dbReference type="SAM" id="SignalP"/>
    </source>
</evidence>
<accession>A0A7M7TF51</accession>
<feature type="domain" description="Carboxylesterase type B" evidence="5">
    <location>
        <begin position="49"/>
        <end position="586"/>
    </location>
</feature>
<protein>
    <submittedName>
        <fullName evidence="8">Esterase E4</fullName>
    </submittedName>
</protein>
<evidence type="ECO:0000313" key="8">
    <source>
        <dbReference type="RefSeq" id="XP_393670.5"/>
    </source>
</evidence>
<dbReference type="InterPro" id="IPR002018">
    <property type="entry name" value="CarbesteraseB"/>
</dbReference>
<gene>
    <name evidence="8" type="primary">LOC410187</name>
    <name evidence="6" type="synonym">410187</name>
</gene>
<accession>A0A8B9AXG3</accession>
<dbReference type="InterPro" id="IPR051093">
    <property type="entry name" value="Neuroligin/BSAL"/>
</dbReference>
<evidence type="ECO:0000313" key="7">
    <source>
        <dbReference type="Proteomes" id="UP000005203"/>
    </source>
</evidence>
<dbReference type="Proteomes" id="UP000005203">
    <property type="component" value="Linkage group LG10"/>
</dbReference>
<evidence type="ECO:0000256" key="2">
    <source>
        <dbReference type="ARBA" id="ARBA00022729"/>
    </source>
</evidence>
<keyword evidence="2 4" id="KW-0732">Signal</keyword>
<dbReference type="OMA" id="TRHGPPC"/>
<dbReference type="Gene3D" id="3.40.50.1820">
    <property type="entry name" value="alpha/beta hydrolase"/>
    <property type="match status" value="1"/>
</dbReference>
<dbReference type="RefSeq" id="XP_393670.5">
    <property type="nucleotide sequence ID" value="XM_393670.7"/>
</dbReference>
<evidence type="ECO:0000313" key="6">
    <source>
        <dbReference type="EnsemblMetazoa" id="XP_393670"/>
    </source>
</evidence>
<dbReference type="InterPro" id="IPR019819">
    <property type="entry name" value="Carboxylesterase_B_CS"/>
</dbReference>
<evidence type="ECO:0000259" key="5">
    <source>
        <dbReference type="Pfam" id="PF00135"/>
    </source>
</evidence>
<evidence type="ECO:0000256" key="1">
    <source>
        <dbReference type="ARBA" id="ARBA00005964"/>
    </source>
</evidence>
<organism evidence="7 8">
    <name type="scientific">Apis mellifera</name>
    <name type="common">Honeybee</name>
    <dbReference type="NCBI Taxonomy" id="7460"/>
    <lineage>
        <taxon>Eukaryota</taxon>
        <taxon>Metazoa</taxon>
        <taxon>Ecdysozoa</taxon>
        <taxon>Arthropoda</taxon>
        <taxon>Hexapoda</taxon>
        <taxon>Insecta</taxon>
        <taxon>Pterygota</taxon>
        <taxon>Neoptera</taxon>
        <taxon>Endopterygota</taxon>
        <taxon>Hymenoptera</taxon>
        <taxon>Apocrita</taxon>
        <taxon>Aculeata</taxon>
        <taxon>Apoidea</taxon>
        <taxon>Anthophila</taxon>
        <taxon>Apidae</taxon>
        <taxon>Apis</taxon>
    </lineage>
</organism>
<dbReference type="EnsemblMetazoa" id="XM_393670">
    <property type="protein sequence ID" value="XP_393670"/>
    <property type="gene ID" value="LOC410187"/>
</dbReference>
<dbReference type="GeneID" id="410187"/>
<dbReference type="OrthoDB" id="408631at2759"/>
<accession>A0A8U1GXS1</accession>
<comment type="similarity">
    <text evidence="1">Belongs to the type-B carboxylesterase/lipase family.</text>
</comment>
<proteinExistence type="inferred from homology"/>
<reference evidence="8" key="2">
    <citation type="submission" date="2025-04" db="UniProtKB">
        <authorList>
            <consortium name="RefSeq"/>
        </authorList>
    </citation>
    <scope>IDENTIFICATION</scope>
    <source>
        <strain evidence="8">DH4</strain>
        <tissue evidence="8">Whole body</tissue>
    </source>
</reference>
<feature type="signal peptide" evidence="4">
    <location>
        <begin position="1"/>
        <end position="20"/>
    </location>
</feature>
<keyword evidence="3" id="KW-0325">Glycoprotein</keyword>
<dbReference type="Pfam" id="PF00135">
    <property type="entry name" value="COesterase"/>
    <property type="match status" value="1"/>
</dbReference>
<name>A0A7M7TF51_APIME</name>
<dbReference type="KEGG" id="ame:410187"/>
<evidence type="ECO:0000256" key="3">
    <source>
        <dbReference type="ARBA" id="ARBA00023180"/>
    </source>
</evidence>
<dbReference type="InterPro" id="IPR029058">
    <property type="entry name" value="AB_hydrolase_fold"/>
</dbReference>
<dbReference type="AlphaFoldDB" id="A0A7M7TF51"/>
<dbReference type="PANTHER" id="PTHR43903">
    <property type="entry name" value="NEUROLIGIN"/>
    <property type="match status" value="1"/>
</dbReference>